<dbReference type="PANTHER" id="PTHR43394:SF11">
    <property type="entry name" value="ATP-BINDING CASSETTE TRANSPORTER"/>
    <property type="match status" value="1"/>
</dbReference>
<evidence type="ECO:0000256" key="2">
    <source>
        <dbReference type="ARBA" id="ARBA00022737"/>
    </source>
</evidence>
<keyword evidence="3" id="KW-0812">Transmembrane</keyword>
<dbReference type="AlphaFoldDB" id="G7JU80"/>
<reference evidence="3 5" key="2">
    <citation type="journal article" date="2014" name="BMC Genomics">
        <title>An improved genome release (version Mt4.0) for the model legume Medicago truncatula.</title>
        <authorList>
            <person name="Tang H."/>
            <person name="Krishnakumar V."/>
            <person name="Bidwell S."/>
            <person name="Rosen B."/>
            <person name="Chan A."/>
            <person name="Zhou S."/>
            <person name="Gentzbittel L."/>
            <person name="Childs K.L."/>
            <person name="Yandell M."/>
            <person name="Gundlach H."/>
            <person name="Mayer K.F."/>
            <person name="Schwartz D.C."/>
            <person name="Town C.D."/>
        </authorList>
    </citation>
    <scope>GENOME REANNOTATION</scope>
    <source>
        <strain evidence="4 5">cv. Jemalong A17</strain>
    </source>
</reference>
<keyword evidence="1" id="KW-0813">Transport</keyword>
<sequence>MSKLYKNTYKNYRKTDLSKGLELGSMHCCFYEPIFGKILVDRNDIRQLDLKWLRYQIGLVNQESALFATSIRDNILYGIKSQICSSDVHVPPQLVFITTGLTVQVRPIQLVFIFIGLTVQVGPAQLVLINTGLTVQVRSA</sequence>
<evidence type="ECO:0000313" key="3">
    <source>
        <dbReference type="EMBL" id="AES91422.1"/>
    </source>
</evidence>
<dbReference type="PANTHER" id="PTHR43394">
    <property type="entry name" value="ATP-DEPENDENT PERMEASE MDL1, MITOCHONDRIAL"/>
    <property type="match status" value="1"/>
</dbReference>
<gene>
    <name evidence="3" type="ordered locus">MTR_4g113330</name>
</gene>
<protein>
    <submittedName>
        <fullName evidence="3">Transmembrane protein, putative</fullName>
    </submittedName>
</protein>
<dbReference type="InterPro" id="IPR039421">
    <property type="entry name" value="Type_1_exporter"/>
</dbReference>
<dbReference type="EnsemblPlants" id="AES91422">
    <property type="protein sequence ID" value="AES91422"/>
    <property type="gene ID" value="MTR_4g113330"/>
</dbReference>
<keyword evidence="3" id="KW-0472">Membrane</keyword>
<dbReference type="InterPro" id="IPR027417">
    <property type="entry name" value="P-loop_NTPase"/>
</dbReference>
<dbReference type="Gene3D" id="3.40.50.300">
    <property type="entry name" value="P-loop containing nucleotide triphosphate hydrolases"/>
    <property type="match status" value="1"/>
</dbReference>
<dbReference type="eggNOG" id="KOG0055">
    <property type="taxonomic scope" value="Eukaryota"/>
</dbReference>
<evidence type="ECO:0000313" key="5">
    <source>
        <dbReference type="Proteomes" id="UP000002051"/>
    </source>
</evidence>
<evidence type="ECO:0000256" key="1">
    <source>
        <dbReference type="ARBA" id="ARBA00022448"/>
    </source>
</evidence>
<dbReference type="Proteomes" id="UP000002051">
    <property type="component" value="Chromosome 4"/>
</dbReference>
<dbReference type="EMBL" id="CM001220">
    <property type="protein sequence ID" value="AES91422.1"/>
    <property type="molecule type" value="Genomic_DNA"/>
</dbReference>
<reference evidence="4" key="3">
    <citation type="submission" date="2015-04" db="UniProtKB">
        <authorList>
            <consortium name="EnsemblPlants"/>
        </authorList>
    </citation>
    <scope>IDENTIFICATION</scope>
    <source>
        <strain evidence="4">cv. Jemalong A17</strain>
    </source>
</reference>
<dbReference type="SUPFAM" id="SSF52540">
    <property type="entry name" value="P-loop containing nucleoside triphosphate hydrolases"/>
    <property type="match status" value="1"/>
</dbReference>
<accession>G7JU80</accession>
<name>G7JU80_MEDTR</name>
<organism evidence="3 5">
    <name type="scientific">Medicago truncatula</name>
    <name type="common">Barrel medic</name>
    <name type="synonym">Medicago tribuloides</name>
    <dbReference type="NCBI Taxonomy" id="3880"/>
    <lineage>
        <taxon>Eukaryota</taxon>
        <taxon>Viridiplantae</taxon>
        <taxon>Streptophyta</taxon>
        <taxon>Embryophyta</taxon>
        <taxon>Tracheophyta</taxon>
        <taxon>Spermatophyta</taxon>
        <taxon>Magnoliopsida</taxon>
        <taxon>eudicotyledons</taxon>
        <taxon>Gunneridae</taxon>
        <taxon>Pentapetalae</taxon>
        <taxon>rosids</taxon>
        <taxon>fabids</taxon>
        <taxon>Fabales</taxon>
        <taxon>Fabaceae</taxon>
        <taxon>Papilionoideae</taxon>
        <taxon>50 kb inversion clade</taxon>
        <taxon>NPAAA clade</taxon>
        <taxon>Hologalegina</taxon>
        <taxon>IRL clade</taxon>
        <taxon>Trifolieae</taxon>
        <taxon>Medicago</taxon>
    </lineage>
</organism>
<keyword evidence="5" id="KW-1185">Reference proteome</keyword>
<keyword evidence="2" id="KW-0677">Repeat</keyword>
<dbReference type="PaxDb" id="3880-AES91422"/>
<proteinExistence type="predicted"/>
<dbReference type="HOGENOM" id="CLU_1838103_0_0_1"/>
<reference evidence="3 5" key="1">
    <citation type="journal article" date="2011" name="Nature">
        <title>The Medicago genome provides insight into the evolution of rhizobial symbioses.</title>
        <authorList>
            <person name="Young N.D."/>
            <person name="Debelle F."/>
            <person name="Oldroyd G.E."/>
            <person name="Geurts R."/>
            <person name="Cannon S.B."/>
            <person name="Udvardi M.K."/>
            <person name="Benedito V.A."/>
            <person name="Mayer K.F."/>
            <person name="Gouzy J."/>
            <person name="Schoof H."/>
            <person name="Van de Peer Y."/>
            <person name="Proost S."/>
            <person name="Cook D.R."/>
            <person name="Meyers B.C."/>
            <person name="Spannagl M."/>
            <person name="Cheung F."/>
            <person name="De Mita S."/>
            <person name="Krishnakumar V."/>
            <person name="Gundlach H."/>
            <person name="Zhou S."/>
            <person name="Mudge J."/>
            <person name="Bharti A.K."/>
            <person name="Murray J.D."/>
            <person name="Naoumkina M.A."/>
            <person name="Rosen B."/>
            <person name="Silverstein K.A."/>
            <person name="Tang H."/>
            <person name="Rombauts S."/>
            <person name="Zhao P.X."/>
            <person name="Zhou P."/>
            <person name="Barbe V."/>
            <person name="Bardou P."/>
            <person name="Bechner M."/>
            <person name="Bellec A."/>
            <person name="Berger A."/>
            <person name="Berges H."/>
            <person name="Bidwell S."/>
            <person name="Bisseling T."/>
            <person name="Choisne N."/>
            <person name="Couloux A."/>
            <person name="Denny R."/>
            <person name="Deshpande S."/>
            <person name="Dai X."/>
            <person name="Doyle J.J."/>
            <person name="Dudez A.M."/>
            <person name="Farmer A.D."/>
            <person name="Fouteau S."/>
            <person name="Franken C."/>
            <person name="Gibelin C."/>
            <person name="Gish J."/>
            <person name="Goldstein S."/>
            <person name="Gonzalez A.J."/>
            <person name="Green P.J."/>
            <person name="Hallab A."/>
            <person name="Hartog M."/>
            <person name="Hua A."/>
            <person name="Humphray S.J."/>
            <person name="Jeong D.H."/>
            <person name="Jing Y."/>
            <person name="Jocker A."/>
            <person name="Kenton S.M."/>
            <person name="Kim D.J."/>
            <person name="Klee K."/>
            <person name="Lai H."/>
            <person name="Lang C."/>
            <person name="Lin S."/>
            <person name="Macmil S.L."/>
            <person name="Magdelenat G."/>
            <person name="Matthews L."/>
            <person name="McCorrison J."/>
            <person name="Monaghan E.L."/>
            <person name="Mun J.H."/>
            <person name="Najar F.Z."/>
            <person name="Nicholson C."/>
            <person name="Noirot C."/>
            <person name="O'Bleness M."/>
            <person name="Paule C.R."/>
            <person name="Poulain J."/>
            <person name="Prion F."/>
            <person name="Qin B."/>
            <person name="Qu C."/>
            <person name="Retzel E.F."/>
            <person name="Riddle C."/>
            <person name="Sallet E."/>
            <person name="Samain S."/>
            <person name="Samson N."/>
            <person name="Sanders I."/>
            <person name="Saurat O."/>
            <person name="Scarpelli C."/>
            <person name="Schiex T."/>
            <person name="Segurens B."/>
            <person name="Severin A.J."/>
            <person name="Sherrier D.J."/>
            <person name="Shi R."/>
            <person name="Sims S."/>
            <person name="Singer S.R."/>
            <person name="Sinharoy S."/>
            <person name="Sterck L."/>
            <person name="Viollet A."/>
            <person name="Wang B.B."/>
            <person name="Wang K."/>
            <person name="Wang M."/>
            <person name="Wang X."/>
            <person name="Warfsmann J."/>
            <person name="Weissenbach J."/>
            <person name="White D.D."/>
            <person name="White J.D."/>
            <person name="Wiley G.B."/>
            <person name="Wincker P."/>
            <person name="Xing Y."/>
            <person name="Yang L."/>
            <person name="Yao Z."/>
            <person name="Ying F."/>
            <person name="Zhai J."/>
            <person name="Zhou L."/>
            <person name="Zuber A."/>
            <person name="Denarie J."/>
            <person name="Dixon R.A."/>
            <person name="May G.D."/>
            <person name="Schwartz D.C."/>
            <person name="Rogers J."/>
            <person name="Quetier F."/>
            <person name="Town C.D."/>
            <person name="Roe B.A."/>
        </authorList>
    </citation>
    <scope>NUCLEOTIDE SEQUENCE [LARGE SCALE GENOMIC DNA]</scope>
    <source>
        <strain evidence="3">A17</strain>
        <strain evidence="4 5">cv. Jemalong A17</strain>
    </source>
</reference>
<evidence type="ECO:0000313" key="4">
    <source>
        <dbReference type="EnsemblPlants" id="AES91422"/>
    </source>
</evidence>